<reference evidence="1 2" key="1">
    <citation type="submission" date="2023-10" db="EMBL/GenBank/DDBJ databases">
        <title>Clonality and diversity in the soft rot Dickeya solani phytopathogen.</title>
        <authorList>
            <person name="Pedron J."/>
            <person name="Van Gijisegem F."/>
            <person name="Portier P."/>
            <person name="Taghouti G."/>
        </authorList>
    </citation>
    <scope>NUCLEOTIDE SEQUENCE [LARGE SCALE GENOMIC DNA]</scope>
    <source>
        <strain evidence="1 2">FVG2-MFV017-A9</strain>
    </source>
</reference>
<dbReference type="EMBL" id="JAWLLM010000002">
    <property type="protein sequence ID" value="MDV7041479.1"/>
    <property type="molecule type" value="Genomic_DNA"/>
</dbReference>
<gene>
    <name evidence="1" type="ORF">RUJ08_05005</name>
</gene>
<keyword evidence="2" id="KW-1185">Reference proteome</keyword>
<comment type="caution">
    <text evidence="1">The sequence shown here is derived from an EMBL/GenBank/DDBJ whole genome shotgun (WGS) entry which is preliminary data.</text>
</comment>
<dbReference type="Proteomes" id="UP001187868">
    <property type="component" value="Unassembled WGS sequence"/>
</dbReference>
<proteinExistence type="predicted"/>
<name>A0ABU4EBS4_9GAMM</name>
<evidence type="ECO:0000313" key="1">
    <source>
        <dbReference type="EMBL" id="MDV7041479.1"/>
    </source>
</evidence>
<dbReference type="RefSeq" id="WP_057083466.1">
    <property type="nucleotide sequence ID" value="NZ_CP104920.1"/>
</dbReference>
<accession>A0ABU4EBS4</accession>
<evidence type="ECO:0000313" key="2">
    <source>
        <dbReference type="Proteomes" id="UP001187868"/>
    </source>
</evidence>
<organism evidence="1 2">
    <name type="scientific">Dickeya solani</name>
    <dbReference type="NCBI Taxonomy" id="1089444"/>
    <lineage>
        <taxon>Bacteria</taxon>
        <taxon>Pseudomonadati</taxon>
        <taxon>Pseudomonadota</taxon>
        <taxon>Gammaproteobacteria</taxon>
        <taxon>Enterobacterales</taxon>
        <taxon>Pectobacteriaceae</taxon>
        <taxon>Dickeya</taxon>
    </lineage>
</organism>
<protein>
    <submittedName>
        <fullName evidence="1">Uncharacterized protein</fullName>
    </submittedName>
</protein>
<sequence length="69" mass="8121">MNKGMSDKNAHGIALMRAMSSFHHRYRHYRRHFTLVLDGYLSRMPAEAWEITEEIRNGGINRINAAYTR</sequence>